<proteinExistence type="predicted"/>
<organism evidence="1 2">
    <name type="scientific">Tanacetum coccineum</name>
    <dbReference type="NCBI Taxonomy" id="301880"/>
    <lineage>
        <taxon>Eukaryota</taxon>
        <taxon>Viridiplantae</taxon>
        <taxon>Streptophyta</taxon>
        <taxon>Embryophyta</taxon>
        <taxon>Tracheophyta</taxon>
        <taxon>Spermatophyta</taxon>
        <taxon>Magnoliopsida</taxon>
        <taxon>eudicotyledons</taxon>
        <taxon>Gunneridae</taxon>
        <taxon>Pentapetalae</taxon>
        <taxon>asterids</taxon>
        <taxon>campanulids</taxon>
        <taxon>Asterales</taxon>
        <taxon>Asteraceae</taxon>
        <taxon>Asteroideae</taxon>
        <taxon>Anthemideae</taxon>
        <taxon>Anthemidinae</taxon>
        <taxon>Tanacetum</taxon>
    </lineage>
</organism>
<protein>
    <submittedName>
        <fullName evidence="1">Uncharacterized protein</fullName>
    </submittedName>
</protein>
<reference evidence="1" key="1">
    <citation type="journal article" date="2022" name="Int. J. Mol. Sci.">
        <title>Draft Genome of Tanacetum Coccineum: Genomic Comparison of Closely Related Tanacetum-Family Plants.</title>
        <authorList>
            <person name="Yamashiro T."/>
            <person name="Shiraishi A."/>
            <person name="Nakayama K."/>
            <person name="Satake H."/>
        </authorList>
    </citation>
    <scope>NUCLEOTIDE SEQUENCE</scope>
</reference>
<evidence type="ECO:0000313" key="2">
    <source>
        <dbReference type="Proteomes" id="UP001151760"/>
    </source>
</evidence>
<dbReference type="EMBL" id="BQNB010012360">
    <property type="protein sequence ID" value="GJT02574.1"/>
    <property type="molecule type" value="Genomic_DNA"/>
</dbReference>
<name>A0ABQ5ANS2_9ASTR</name>
<reference evidence="1" key="2">
    <citation type="submission" date="2022-01" db="EMBL/GenBank/DDBJ databases">
        <authorList>
            <person name="Yamashiro T."/>
            <person name="Shiraishi A."/>
            <person name="Satake H."/>
            <person name="Nakayama K."/>
        </authorList>
    </citation>
    <scope>NUCLEOTIDE SEQUENCE</scope>
</reference>
<accession>A0ABQ5ANS2</accession>
<comment type="caution">
    <text evidence="1">The sequence shown here is derived from an EMBL/GenBank/DDBJ whole genome shotgun (WGS) entry which is preliminary data.</text>
</comment>
<keyword evidence="2" id="KW-1185">Reference proteome</keyword>
<sequence>EEIVEWCRYGVVGGDDDVVRLWCRGGVAVGRMAAMMLVVEMWQKWLWWCGVASMEKEKGGEGIGCGDSRGGVGGWWRPKVGQREAKWWWFTSAMTGGGGDDVDGGVGGVVMMLLWRQWAGDDLAWGWCLVVVVGVGCGDGSRGGDGAGCGDGSRGGDVRWQ</sequence>
<dbReference type="Proteomes" id="UP001151760">
    <property type="component" value="Unassembled WGS sequence"/>
</dbReference>
<feature type="non-terminal residue" evidence="1">
    <location>
        <position position="1"/>
    </location>
</feature>
<gene>
    <name evidence="1" type="ORF">Tco_0823743</name>
</gene>
<evidence type="ECO:0000313" key="1">
    <source>
        <dbReference type="EMBL" id="GJT02574.1"/>
    </source>
</evidence>